<dbReference type="SUPFAM" id="SSF55729">
    <property type="entry name" value="Acyl-CoA N-acyltransferases (Nat)"/>
    <property type="match status" value="1"/>
</dbReference>
<dbReference type="EMBL" id="CP017147">
    <property type="protein sequence ID" value="AOO81967.1"/>
    <property type="molecule type" value="Genomic_DNA"/>
</dbReference>
<keyword evidence="2" id="KW-0012">Acyltransferase</keyword>
<sequence length="154" mass="16544">MTIVVQRESPDQPSVVDFLGKADERSSALYPSQNRVGSPLAALLADNIRFFVARANGKALGCGGYAVLPDGSAEMKRLFVDPDSRGQGVGFRLVQAIEAAAVQDGVRQIFLETGVKSHEALGLYRRIGFKQCGPFGSYANDPLSIFMVKPLEPA</sequence>
<evidence type="ECO:0000256" key="2">
    <source>
        <dbReference type="ARBA" id="ARBA00023315"/>
    </source>
</evidence>
<dbReference type="InterPro" id="IPR000182">
    <property type="entry name" value="GNAT_dom"/>
</dbReference>
<gene>
    <name evidence="4" type="ORF">BHK69_17285</name>
</gene>
<dbReference type="CDD" id="cd04301">
    <property type="entry name" value="NAT_SF"/>
    <property type="match status" value="1"/>
</dbReference>
<protein>
    <recommendedName>
        <fullName evidence="3">N-acetyltransferase domain-containing protein</fullName>
    </recommendedName>
</protein>
<feature type="domain" description="N-acetyltransferase" evidence="3">
    <location>
        <begin position="1"/>
        <end position="152"/>
    </location>
</feature>
<evidence type="ECO:0000313" key="5">
    <source>
        <dbReference type="Proteomes" id="UP000094969"/>
    </source>
</evidence>
<dbReference type="PROSITE" id="PS51186">
    <property type="entry name" value="GNAT"/>
    <property type="match status" value="1"/>
</dbReference>
<dbReference type="KEGG" id="bvv:BHK69_17285"/>
<dbReference type="InterPro" id="IPR050832">
    <property type="entry name" value="Bact_Acetyltransf"/>
</dbReference>
<dbReference type="PANTHER" id="PTHR43877">
    <property type="entry name" value="AMINOALKYLPHOSPHONATE N-ACETYLTRANSFERASE-RELATED-RELATED"/>
    <property type="match status" value="1"/>
</dbReference>
<evidence type="ECO:0000259" key="3">
    <source>
        <dbReference type="PROSITE" id="PS51186"/>
    </source>
</evidence>
<evidence type="ECO:0000256" key="1">
    <source>
        <dbReference type="ARBA" id="ARBA00022679"/>
    </source>
</evidence>
<dbReference type="AlphaFoldDB" id="A0A1D7U3N0"/>
<dbReference type="GO" id="GO:0016747">
    <property type="term" value="F:acyltransferase activity, transferring groups other than amino-acyl groups"/>
    <property type="evidence" value="ECO:0007669"/>
    <property type="project" value="InterPro"/>
</dbReference>
<dbReference type="OrthoDB" id="9803233at2"/>
<dbReference type="STRING" id="1526658.BHK69_17285"/>
<accession>A0A1D7U3N0</accession>
<proteinExistence type="predicted"/>
<keyword evidence="5" id="KW-1185">Reference proteome</keyword>
<dbReference type="Gene3D" id="3.40.630.30">
    <property type="match status" value="1"/>
</dbReference>
<dbReference type="Proteomes" id="UP000094969">
    <property type="component" value="Chromosome"/>
</dbReference>
<organism evidence="4 5">
    <name type="scientific">Bosea vaviloviae</name>
    <dbReference type="NCBI Taxonomy" id="1526658"/>
    <lineage>
        <taxon>Bacteria</taxon>
        <taxon>Pseudomonadati</taxon>
        <taxon>Pseudomonadota</taxon>
        <taxon>Alphaproteobacteria</taxon>
        <taxon>Hyphomicrobiales</taxon>
        <taxon>Boseaceae</taxon>
        <taxon>Bosea</taxon>
    </lineage>
</organism>
<evidence type="ECO:0000313" key="4">
    <source>
        <dbReference type="EMBL" id="AOO81967.1"/>
    </source>
</evidence>
<keyword evidence="1" id="KW-0808">Transferase</keyword>
<dbReference type="Pfam" id="PF00583">
    <property type="entry name" value="Acetyltransf_1"/>
    <property type="match status" value="1"/>
</dbReference>
<name>A0A1D7U3N0_9HYPH</name>
<dbReference type="PANTHER" id="PTHR43877:SF2">
    <property type="entry name" value="AMINOALKYLPHOSPHONATE N-ACETYLTRANSFERASE-RELATED"/>
    <property type="match status" value="1"/>
</dbReference>
<reference evidence="4 5" key="1">
    <citation type="journal article" date="2015" name="Antonie Van Leeuwenhoek">
        <title>Bosea vaviloviae sp. nov., a new species of slow-growing rhizobia isolated from nodules of the relict species Vavilovia formosa (Stev.) Fed.</title>
        <authorList>
            <person name="Safronova V.I."/>
            <person name="Kuznetsova I.G."/>
            <person name="Sazanova A.L."/>
            <person name="Kimeklis A.K."/>
            <person name="Belimov A.A."/>
            <person name="Andronov E.E."/>
            <person name="Pinaev A.G."/>
            <person name="Chizhevskaya E.P."/>
            <person name="Pukhaev A.R."/>
            <person name="Popov K.P."/>
            <person name="Willems A."/>
            <person name="Tikhonovich I.A."/>
        </authorList>
    </citation>
    <scope>NUCLEOTIDE SEQUENCE [LARGE SCALE GENOMIC DNA]</scope>
    <source>
        <strain evidence="4 5">Vaf18</strain>
    </source>
</reference>
<dbReference type="InterPro" id="IPR016181">
    <property type="entry name" value="Acyl_CoA_acyltransferase"/>
</dbReference>